<feature type="transmembrane region" description="Helical" evidence="9">
    <location>
        <begin position="47"/>
        <end position="65"/>
    </location>
</feature>
<dbReference type="GO" id="GO:0015740">
    <property type="term" value="P:C4-dicarboxylate transport"/>
    <property type="evidence" value="ECO:0007669"/>
    <property type="project" value="TreeGrafter"/>
</dbReference>
<name>A0A0T7FNK2_NEOGA</name>
<dbReference type="PANTHER" id="PTHR35011:SF2">
    <property type="entry name" value="2,3-DIKETO-L-GULONATE TRAP TRANSPORTER SMALL PERMEASE PROTEIN YIAM"/>
    <property type="match status" value="1"/>
</dbReference>
<dbReference type="Pfam" id="PF04290">
    <property type="entry name" value="DctQ"/>
    <property type="match status" value="1"/>
</dbReference>
<evidence type="ECO:0000313" key="12">
    <source>
        <dbReference type="Proteomes" id="UP000046176"/>
    </source>
</evidence>
<feature type="transmembrane region" description="Helical" evidence="9">
    <location>
        <begin position="86"/>
        <end position="107"/>
    </location>
</feature>
<sequence length="166" mass="18487">MNRYLERFSDVVDIVAGILLGLCTILIVASTVGRYVLAWPIPDSFDISRYLIGACIMWGLASLGYRGGHIAVDLLYEPMGTRGRRVLNFIAWALLLVFTAMLAYMMFFRLASAYRSNEATFDLRIPVWPLIGLIWLGCASAVVTTAISPFVRREPEDIDPLEGHGV</sequence>
<protein>
    <recommendedName>
        <fullName evidence="9">TRAP transporter small permease protein</fullName>
    </recommendedName>
</protein>
<evidence type="ECO:0000256" key="9">
    <source>
        <dbReference type="RuleBase" id="RU369079"/>
    </source>
</evidence>
<keyword evidence="3" id="KW-1003">Cell membrane</keyword>
<dbReference type="GO" id="GO:0005886">
    <property type="term" value="C:plasma membrane"/>
    <property type="evidence" value="ECO:0007669"/>
    <property type="project" value="UniProtKB-SubCell"/>
</dbReference>
<gene>
    <name evidence="11" type="ORF">NGAL_HAMBI1145_34340</name>
</gene>
<feature type="domain" description="Tripartite ATP-independent periplasmic transporters DctQ component" evidence="10">
    <location>
        <begin position="24"/>
        <end position="146"/>
    </location>
</feature>
<dbReference type="OrthoDB" id="7866592at2"/>
<dbReference type="InterPro" id="IPR055348">
    <property type="entry name" value="DctQ"/>
</dbReference>
<evidence type="ECO:0000256" key="2">
    <source>
        <dbReference type="ARBA" id="ARBA00022448"/>
    </source>
</evidence>
<comment type="subunit">
    <text evidence="9">The complex comprises the extracytoplasmic solute receptor protein and the two transmembrane proteins.</text>
</comment>
<reference evidence="11 12" key="1">
    <citation type="submission" date="2014-08" db="EMBL/GenBank/DDBJ databases">
        <authorList>
            <person name="Chen Y.-H."/>
        </authorList>
    </citation>
    <scope>NUCLEOTIDE SEQUENCE [LARGE SCALE GENOMIC DNA]</scope>
</reference>
<comment type="similarity">
    <text evidence="8 9">Belongs to the TRAP transporter small permease family.</text>
</comment>
<keyword evidence="5 9" id="KW-0812">Transmembrane</keyword>
<evidence type="ECO:0000256" key="6">
    <source>
        <dbReference type="ARBA" id="ARBA00022989"/>
    </source>
</evidence>
<comment type="subcellular location">
    <subcellularLocation>
        <location evidence="1 9">Cell inner membrane</location>
        <topology evidence="1 9">Multi-pass membrane protein</topology>
    </subcellularLocation>
</comment>
<evidence type="ECO:0000256" key="8">
    <source>
        <dbReference type="ARBA" id="ARBA00038436"/>
    </source>
</evidence>
<keyword evidence="6 9" id="KW-1133">Transmembrane helix</keyword>
<dbReference type="RefSeq" id="WP_046667520.1">
    <property type="nucleotide sequence ID" value="NZ_CCRH01000009.1"/>
</dbReference>
<evidence type="ECO:0000256" key="4">
    <source>
        <dbReference type="ARBA" id="ARBA00022519"/>
    </source>
</evidence>
<keyword evidence="4 9" id="KW-0997">Cell inner membrane</keyword>
<dbReference type="AlphaFoldDB" id="A0A0T7FNK2"/>
<comment type="function">
    <text evidence="9">Part of the tripartite ATP-independent periplasmic (TRAP) transport system.</text>
</comment>
<proteinExistence type="inferred from homology"/>
<dbReference type="GO" id="GO:0022857">
    <property type="term" value="F:transmembrane transporter activity"/>
    <property type="evidence" value="ECO:0007669"/>
    <property type="project" value="UniProtKB-UniRule"/>
</dbReference>
<keyword evidence="2 9" id="KW-0813">Transport</keyword>
<evidence type="ECO:0000256" key="1">
    <source>
        <dbReference type="ARBA" id="ARBA00004429"/>
    </source>
</evidence>
<dbReference type="InterPro" id="IPR007387">
    <property type="entry name" value="TRAP_DctQ"/>
</dbReference>
<accession>A0A0T7FNK2</accession>
<dbReference type="Proteomes" id="UP000046176">
    <property type="component" value="Unassembled WGS sequence"/>
</dbReference>
<evidence type="ECO:0000256" key="5">
    <source>
        <dbReference type="ARBA" id="ARBA00022692"/>
    </source>
</evidence>
<dbReference type="EMBL" id="CCRH01000009">
    <property type="protein sequence ID" value="CDZ36621.1"/>
    <property type="molecule type" value="Genomic_DNA"/>
</dbReference>
<feature type="transmembrane region" description="Helical" evidence="9">
    <location>
        <begin position="127"/>
        <end position="151"/>
    </location>
</feature>
<feature type="transmembrane region" description="Helical" evidence="9">
    <location>
        <begin position="12"/>
        <end position="35"/>
    </location>
</feature>
<dbReference type="PANTHER" id="PTHR35011">
    <property type="entry name" value="2,3-DIKETO-L-GULONATE TRAP TRANSPORTER SMALL PERMEASE PROTEIN YIAM"/>
    <property type="match status" value="1"/>
</dbReference>
<keyword evidence="7 9" id="KW-0472">Membrane</keyword>
<evidence type="ECO:0000313" key="11">
    <source>
        <dbReference type="EMBL" id="CDZ36621.1"/>
    </source>
</evidence>
<evidence type="ECO:0000259" key="10">
    <source>
        <dbReference type="Pfam" id="PF04290"/>
    </source>
</evidence>
<organism evidence="11 12">
    <name type="scientific">Neorhizobium galegae bv. officinalis</name>
    <dbReference type="NCBI Taxonomy" id="323656"/>
    <lineage>
        <taxon>Bacteria</taxon>
        <taxon>Pseudomonadati</taxon>
        <taxon>Pseudomonadota</taxon>
        <taxon>Alphaproteobacteria</taxon>
        <taxon>Hyphomicrobiales</taxon>
        <taxon>Rhizobiaceae</taxon>
        <taxon>Rhizobium/Agrobacterium group</taxon>
        <taxon>Neorhizobium</taxon>
    </lineage>
</organism>
<evidence type="ECO:0000256" key="3">
    <source>
        <dbReference type="ARBA" id="ARBA00022475"/>
    </source>
</evidence>
<evidence type="ECO:0000256" key="7">
    <source>
        <dbReference type="ARBA" id="ARBA00023136"/>
    </source>
</evidence>